<keyword evidence="1" id="KW-0805">Transcription regulation</keyword>
<dbReference type="InterPro" id="IPR018490">
    <property type="entry name" value="cNMP-bd_dom_sf"/>
</dbReference>
<dbReference type="GO" id="GO:0003700">
    <property type="term" value="F:DNA-binding transcription factor activity"/>
    <property type="evidence" value="ECO:0007669"/>
    <property type="project" value="TreeGrafter"/>
</dbReference>
<dbReference type="GO" id="GO:0003677">
    <property type="term" value="F:DNA binding"/>
    <property type="evidence" value="ECO:0007669"/>
    <property type="project" value="UniProtKB-KW"/>
</dbReference>
<dbReference type="SUPFAM" id="SSF46785">
    <property type="entry name" value="Winged helix' DNA-binding domain"/>
    <property type="match status" value="1"/>
</dbReference>
<evidence type="ECO:0000256" key="2">
    <source>
        <dbReference type="ARBA" id="ARBA00023125"/>
    </source>
</evidence>
<dbReference type="PROSITE" id="PS50042">
    <property type="entry name" value="CNMP_BINDING_3"/>
    <property type="match status" value="1"/>
</dbReference>
<sequence>MKPDSPFYAHTLKALRQSELFGRLDEAVIQEMLLSFLRETWPKKSIVMQPEQTTRRFYVVISGRAKMTRVNPDTGREFTIFLLGAGDGFDVVSLLDGKKHNVSVTAMDDIEVLTAPFDTIHEWIERHPSFNRGFLPYIGKLIRQLTSLASDLALLDTGTRLAKLLLRHTTQGSPHPRLRLINDLSHEELAGMIGSVRVVVSRYLQGLKKEGIVVARRGQLEVNRLQALVERIEKHPGFKDK</sequence>
<protein>
    <recommendedName>
        <fullName evidence="7">Crp/Fnr family transcriptional regulator</fullName>
    </recommendedName>
</protein>
<keyword evidence="2" id="KW-0238">DNA-binding</keyword>
<dbReference type="SMART" id="SM00419">
    <property type="entry name" value="HTH_CRP"/>
    <property type="match status" value="1"/>
</dbReference>
<proteinExistence type="predicted"/>
<accession>A0A3B1DZ63</accession>
<dbReference type="Gene3D" id="1.10.10.10">
    <property type="entry name" value="Winged helix-like DNA-binding domain superfamily/Winged helix DNA-binding domain"/>
    <property type="match status" value="1"/>
</dbReference>
<dbReference type="PANTHER" id="PTHR24567:SF74">
    <property type="entry name" value="HTH-TYPE TRANSCRIPTIONAL REGULATOR ARCR"/>
    <property type="match status" value="1"/>
</dbReference>
<feature type="domain" description="HTH crp-type" evidence="5">
    <location>
        <begin position="155"/>
        <end position="226"/>
    </location>
</feature>
<feature type="domain" description="Cyclic nucleotide-binding" evidence="4">
    <location>
        <begin position="20"/>
        <end position="113"/>
    </location>
</feature>
<dbReference type="InterPro" id="IPR050397">
    <property type="entry name" value="Env_Response_Regulators"/>
</dbReference>
<name>A0A3B1DZ63_9ZZZZ</name>
<evidence type="ECO:0008006" key="7">
    <source>
        <dbReference type="Google" id="ProtNLM"/>
    </source>
</evidence>
<evidence type="ECO:0000259" key="5">
    <source>
        <dbReference type="PROSITE" id="PS51063"/>
    </source>
</evidence>
<dbReference type="InterPro" id="IPR036390">
    <property type="entry name" value="WH_DNA-bd_sf"/>
</dbReference>
<reference evidence="6" key="1">
    <citation type="submission" date="2018-06" db="EMBL/GenBank/DDBJ databases">
        <authorList>
            <person name="Zhirakovskaya E."/>
        </authorList>
    </citation>
    <scope>NUCLEOTIDE SEQUENCE</scope>
</reference>
<dbReference type="PANTHER" id="PTHR24567">
    <property type="entry name" value="CRP FAMILY TRANSCRIPTIONAL REGULATORY PROTEIN"/>
    <property type="match status" value="1"/>
</dbReference>
<dbReference type="PROSITE" id="PS51063">
    <property type="entry name" value="HTH_CRP_2"/>
    <property type="match status" value="1"/>
</dbReference>
<evidence type="ECO:0000256" key="3">
    <source>
        <dbReference type="ARBA" id="ARBA00023163"/>
    </source>
</evidence>
<dbReference type="CDD" id="cd00038">
    <property type="entry name" value="CAP_ED"/>
    <property type="match status" value="1"/>
</dbReference>
<evidence type="ECO:0000256" key="1">
    <source>
        <dbReference type="ARBA" id="ARBA00023015"/>
    </source>
</evidence>
<dbReference type="Pfam" id="PF00027">
    <property type="entry name" value="cNMP_binding"/>
    <property type="match status" value="1"/>
</dbReference>
<dbReference type="SMART" id="SM00100">
    <property type="entry name" value="cNMP"/>
    <property type="match status" value="1"/>
</dbReference>
<dbReference type="SUPFAM" id="SSF51206">
    <property type="entry name" value="cAMP-binding domain-like"/>
    <property type="match status" value="1"/>
</dbReference>
<dbReference type="GO" id="GO:0005829">
    <property type="term" value="C:cytosol"/>
    <property type="evidence" value="ECO:0007669"/>
    <property type="project" value="TreeGrafter"/>
</dbReference>
<dbReference type="InterPro" id="IPR000595">
    <property type="entry name" value="cNMP-bd_dom"/>
</dbReference>
<evidence type="ECO:0000259" key="4">
    <source>
        <dbReference type="PROSITE" id="PS50042"/>
    </source>
</evidence>
<dbReference type="AlphaFoldDB" id="A0A3B1DZ63"/>
<organism evidence="6">
    <name type="scientific">hydrothermal vent metagenome</name>
    <dbReference type="NCBI Taxonomy" id="652676"/>
    <lineage>
        <taxon>unclassified sequences</taxon>
        <taxon>metagenomes</taxon>
        <taxon>ecological metagenomes</taxon>
    </lineage>
</organism>
<dbReference type="Gene3D" id="2.60.120.10">
    <property type="entry name" value="Jelly Rolls"/>
    <property type="match status" value="1"/>
</dbReference>
<dbReference type="EMBL" id="UOGI01000304">
    <property type="protein sequence ID" value="VAX34367.1"/>
    <property type="molecule type" value="Genomic_DNA"/>
</dbReference>
<evidence type="ECO:0000313" key="6">
    <source>
        <dbReference type="EMBL" id="VAX34367.1"/>
    </source>
</evidence>
<dbReference type="InterPro" id="IPR014710">
    <property type="entry name" value="RmlC-like_jellyroll"/>
</dbReference>
<keyword evidence="3" id="KW-0804">Transcription</keyword>
<dbReference type="Pfam" id="PF13545">
    <property type="entry name" value="HTH_Crp_2"/>
    <property type="match status" value="1"/>
</dbReference>
<dbReference type="InterPro" id="IPR012318">
    <property type="entry name" value="HTH_CRP"/>
</dbReference>
<gene>
    <name evidence="6" type="ORF">MNBD_NITROSPIRAE03-739</name>
</gene>
<dbReference type="InterPro" id="IPR036388">
    <property type="entry name" value="WH-like_DNA-bd_sf"/>
</dbReference>